<evidence type="ECO:0000313" key="4">
    <source>
        <dbReference type="EMBL" id="KAL0951857.1"/>
    </source>
</evidence>
<dbReference type="EMBL" id="JASNQZ010000011">
    <property type="protein sequence ID" value="KAL0951857.1"/>
    <property type="molecule type" value="Genomic_DNA"/>
</dbReference>
<accession>A0ABR3J8M3</accession>
<name>A0ABR3J8M3_9AGAR</name>
<gene>
    <name evidence="4" type="ORF">HGRIS_008517</name>
</gene>
<feature type="domain" description="DPH-type MB" evidence="3">
    <location>
        <begin position="39"/>
        <end position="120"/>
    </location>
</feature>
<evidence type="ECO:0000256" key="1">
    <source>
        <dbReference type="ARBA" id="ARBA00022723"/>
    </source>
</evidence>
<dbReference type="Pfam" id="PF05207">
    <property type="entry name" value="Zn_ribbon_CSL"/>
    <property type="match status" value="1"/>
</dbReference>
<reference evidence="5" key="1">
    <citation type="submission" date="2024-06" db="EMBL/GenBank/DDBJ databases">
        <title>Multi-omics analyses provide insights into the biosynthesis of the anticancer antibiotic pleurotin in Hohenbuehelia grisea.</title>
        <authorList>
            <person name="Weaver J.A."/>
            <person name="Alberti F."/>
        </authorList>
    </citation>
    <scope>NUCLEOTIDE SEQUENCE [LARGE SCALE GENOMIC DNA]</scope>
    <source>
        <strain evidence="5">T-177</strain>
    </source>
</reference>
<evidence type="ECO:0000256" key="2">
    <source>
        <dbReference type="ARBA" id="ARBA00023004"/>
    </source>
</evidence>
<comment type="caution">
    <text evidence="4">The sequence shown here is derived from an EMBL/GenBank/DDBJ whole genome shotgun (WGS) entry which is preliminary data.</text>
</comment>
<keyword evidence="2" id="KW-0408">Iron</keyword>
<keyword evidence="5" id="KW-1185">Reference proteome</keyword>
<dbReference type="Proteomes" id="UP001556367">
    <property type="component" value="Unassembled WGS sequence"/>
</dbReference>
<dbReference type="InterPro" id="IPR036671">
    <property type="entry name" value="DPH_MB_sf"/>
</dbReference>
<dbReference type="SUPFAM" id="SSF144217">
    <property type="entry name" value="CSL zinc finger"/>
    <property type="match status" value="1"/>
</dbReference>
<proteinExistence type="predicted"/>
<keyword evidence="1" id="KW-0479">Metal-binding</keyword>
<dbReference type="Gene3D" id="3.10.660.10">
    <property type="entry name" value="DPH Zinc finger"/>
    <property type="match status" value="1"/>
</dbReference>
<organism evidence="4 5">
    <name type="scientific">Hohenbuehelia grisea</name>
    <dbReference type="NCBI Taxonomy" id="104357"/>
    <lineage>
        <taxon>Eukaryota</taxon>
        <taxon>Fungi</taxon>
        <taxon>Dikarya</taxon>
        <taxon>Basidiomycota</taxon>
        <taxon>Agaricomycotina</taxon>
        <taxon>Agaricomycetes</taxon>
        <taxon>Agaricomycetidae</taxon>
        <taxon>Agaricales</taxon>
        <taxon>Pleurotineae</taxon>
        <taxon>Pleurotaceae</taxon>
        <taxon>Hohenbuehelia</taxon>
    </lineage>
</organism>
<evidence type="ECO:0000259" key="3">
    <source>
        <dbReference type="PROSITE" id="PS51074"/>
    </source>
</evidence>
<dbReference type="InterPro" id="IPR007872">
    <property type="entry name" value="DPH_MB_dom"/>
</dbReference>
<evidence type="ECO:0000313" key="5">
    <source>
        <dbReference type="Proteomes" id="UP001556367"/>
    </source>
</evidence>
<dbReference type="PROSITE" id="PS51074">
    <property type="entry name" value="DPH_MB"/>
    <property type="match status" value="1"/>
</dbReference>
<protein>
    <recommendedName>
        <fullName evidence="3">DPH-type MB domain-containing protein</fullName>
    </recommendedName>
</protein>
<sequence length="131" mass="14530">MALIKEAYETLAAPDARATYDAQLRAAAAQERSSTGPRPAQVVSLEDFVEVRAPTLNADAERSVVYHSSPPLMHDEDEVSYYWYACRCGGQYRITPEEMEADQHLVGCTGCSEVVWAGYEVCEDEEDSSDE</sequence>